<evidence type="ECO:0000313" key="2">
    <source>
        <dbReference type="EMBL" id="QKX95704.1"/>
    </source>
</evidence>
<dbReference type="KEGG" id="rphy:RP166_7690"/>
<reference evidence="2 3" key="1">
    <citation type="submission" date="2020-06" db="EMBL/GenBank/DDBJ databases">
        <title>Complete genome sequence of Candidatus Phytoplasma asteris RP166.</title>
        <authorList>
            <person name="Cho S.-T."/>
            <person name="Zwolinska A."/>
            <person name="Huang W."/>
            <person name="Wouters R."/>
            <person name="Hogenhout S.A."/>
            <person name="Kuo C.-H."/>
        </authorList>
    </citation>
    <scope>NUCLEOTIDE SEQUENCE [LARGE SCALE GENOMIC DNA]</scope>
    <source>
        <strain evidence="2">RP166</strain>
    </source>
</reference>
<dbReference type="EMBL" id="CP055264">
    <property type="protein sequence ID" value="QKX95704.1"/>
    <property type="molecule type" value="Genomic_DNA"/>
</dbReference>
<keyword evidence="1" id="KW-0472">Membrane</keyword>
<keyword evidence="1" id="KW-0812">Transmembrane</keyword>
<evidence type="ECO:0000256" key="1">
    <source>
        <dbReference type="SAM" id="Phobius"/>
    </source>
</evidence>
<keyword evidence="1" id="KW-1133">Transmembrane helix</keyword>
<accession>A0A859IAJ1</accession>
<gene>
    <name evidence="2" type="ORF">RP166_7690</name>
</gene>
<name>A0A859IAJ1_9MOLU</name>
<dbReference type="AlphaFoldDB" id="A0A859IAJ1"/>
<protein>
    <submittedName>
        <fullName evidence="2">Uncharacterized protein</fullName>
    </submittedName>
</protein>
<organism evidence="2 3">
    <name type="scientific">Rapeseed phyllody phytoplasma</name>
    <dbReference type="NCBI Taxonomy" id="2490543"/>
    <lineage>
        <taxon>Bacteria</taxon>
        <taxon>Bacillati</taxon>
        <taxon>Mycoplasmatota</taxon>
        <taxon>Mollicutes</taxon>
        <taxon>Acholeplasmatales</taxon>
        <taxon>Acholeplasmataceae</taxon>
        <taxon>Candidatus Phytoplasma</taxon>
        <taxon>16SrI (Aster yellows group)</taxon>
    </lineage>
</organism>
<sequence length="79" mass="9683">MNLLTKSKENFFKIFIGTLLFILTTTLTIYFSYNLYHQYKQQKFKEYQKQMEQYDAKNLLLNLAHILYYPNVVKKQMMI</sequence>
<evidence type="ECO:0000313" key="3">
    <source>
        <dbReference type="Proteomes" id="UP000509122"/>
    </source>
</evidence>
<dbReference type="Proteomes" id="UP000509122">
    <property type="component" value="Chromosome"/>
</dbReference>
<feature type="transmembrane region" description="Helical" evidence="1">
    <location>
        <begin position="12"/>
        <end position="36"/>
    </location>
</feature>
<proteinExistence type="predicted"/>